<feature type="chain" id="PRO_5043461000" evidence="1">
    <location>
        <begin position="17"/>
        <end position="184"/>
    </location>
</feature>
<gene>
    <name evidence="2" type="ORF">GSLYS_00018137001</name>
</gene>
<comment type="caution">
    <text evidence="2">The sequence shown here is derived from an EMBL/GenBank/DDBJ whole genome shotgun (WGS) entry which is preliminary data.</text>
</comment>
<accession>A0AAV2ID62</accession>
<dbReference type="AlphaFoldDB" id="A0AAV2ID62"/>
<sequence length="184" mass="20003">MLLVLLTAVILPFVVCDPDSSKVCLPDKIQFNTYSIETDVNAVVAIDYTRKLLGTRSTNNSVVDDLATGKSYVTDASGSCQQYLLPLDKLYPQCLPAGASFGGDIYIGFGPNRVPAEAWESPYNGGILRMAFSNQPGQPRYPILAKFIDGKGDRFTTFYFNPNETISAANIFDIPDPCPPATFG</sequence>
<keyword evidence="3" id="KW-1185">Reference proteome</keyword>
<evidence type="ECO:0000313" key="3">
    <source>
        <dbReference type="Proteomes" id="UP001497497"/>
    </source>
</evidence>
<name>A0AAV2ID62_LYMST</name>
<evidence type="ECO:0000256" key="1">
    <source>
        <dbReference type="SAM" id="SignalP"/>
    </source>
</evidence>
<proteinExistence type="predicted"/>
<dbReference type="Proteomes" id="UP001497497">
    <property type="component" value="Unassembled WGS sequence"/>
</dbReference>
<dbReference type="EMBL" id="CAXITT010000635">
    <property type="protein sequence ID" value="CAL1544624.1"/>
    <property type="molecule type" value="Genomic_DNA"/>
</dbReference>
<feature type="signal peptide" evidence="1">
    <location>
        <begin position="1"/>
        <end position="16"/>
    </location>
</feature>
<reference evidence="2 3" key="1">
    <citation type="submission" date="2024-04" db="EMBL/GenBank/DDBJ databases">
        <authorList>
            <consortium name="Genoscope - CEA"/>
            <person name="William W."/>
        </authorList>
    </citation>
    <scope>NUCLEOTIDE SEQUENCE [LARGE SCALE GENOMIC DNA]</scope>
</reference>
<evidence type="ECO:0000313" key="2">
    <source>
        <dbReference type="EMBL" id="CAL1544624.1"/>
    </source>
</evidence>
<protein>
    <submittedName>
        <fullName evidence="2">Uncharacterized protein</fullName>
    </submittedName>
</protein>
<organism evidence="2 3">
    <name type="scientific">Lymnaea stagnalis</name>
    <name type="common">Great pond snail</name>
    <name type="synonym">Helix stagnalis</name>
    <dbReference type="NCBI Taxonomy" id="6523"/>
    <lineage>
        <taxon>Eukaryota</taxon>
        <taxon>Metazoa</taxon>
        <taxon>Spiralia</taxon>
        <taxon>Lophotrochozoa</taxon>
        <taxon>Mollusca</taxon>
        <taxon>Gastropoda</taxon>
        <taxon>Heterobranchia</taxon>
        <taxon>Euthyneura</taxon>
        <taxon>Panpulmonata</taxon>
        <taxon>Hygrophila</taxon>
        <taxon>Lymnaeoidea</taxon>
        <taxon>Lymnaeidae</taxon>
        <taxon>Lymnaea</taxon>
    </lineage>
</organism>
<keyword evidence="1" id="KW-0732">Signal</keyword>